<dbReference type="InterPro" id="IPR027268">
    <property type="entry name" value="Peptidase_M4/M1_CTD_sf"/>
</dbReference>
<gene>
    <name evidence="1" type="ORF">PBF_00570</name>
</gene>
<name>W7LCD0_CYTFI</name>
<organism evidence="1 2">
    <name type="scientific">Cytobacillus firmus DS1</name>
    <dbReference type="NCBI Taxonomy" id="1307436"/>
    <lineage>
        <taxon>Bacteria</taxon>
        <taxon>Bacillati</taxon>
        <taxon>Bacillota</taxon>
        <taxon>Bacilli</taxon>
        <taxon>Bacillales</taxon>
        <taxon>Bacillaceae</taxon>
        <taxon>Cytobacillus</taxon>
    </lineage>
</organism>
<protein>
    <recommendedName>
        <fullName evidence="3">Peptidase M1 membrane alanine aminopeptidase domain-containing protein</fullName>
    </recommendedName>
</protein>
<dbReference type="AlphaFoldDB" id="W7LCD0"/>
<reference evidence="1 2" key="2">
    <citation type="journal article" date="2016" name="Sci. Rep.">
        <title>A novel serine protease, Sep1, from Bacillus firmus DS-1 has nematicidal activity and degrades multiple intestinal-associated nematode proteins.</title>
        <authorList>
            <person name="Geng C."/>
            <person name="Nie X."/>
            <person name="Tang Z."/>
            <person name="Zhang Y."/>
            <person name="Lin J."/>
            <person name="Sun M."/>
            <person name="Peng D."/>
        </authorList>
    </citation>
    <scope>NUCLEOTIDE SEQUENCE [LARGE SCALE GENOMIC DNA]</scope>
    <source>
        <strain evidence="1 2">DS1</strain>
    </source>
</reference>
<dbReference type="RefSeq" id="WP_235192170.1">
    <property type="nucleotide sequence ID" value="NZ_APVL01000001.1"/>
</dbReference>
<dbReference type="Gene3D" id="1.10.390.10">
    <property type="entry name" value="Neutral Protease Domain 2"/>
    <property type="match status" value="1"/>
</dbReference>
<comment type="caution">
    <text evidence="1">The sequence shown here is derived from an EMBL/GenBank/DDBJ whole genome shotgun (WGS) entry which is preliminary data.</text>
</comment>
<dbReference type="Proteomes" id="UP000019270">
    <property type="component" value="Unassembled WGS sequence"/>
</dbReference>
<dbReference type="PATRIC" id="fig|1307436.3.peg.129"/>
<proteinExistence type="predicted"/>
<evidence type="ECO:0000313" key="2">
    <source>
        <dbReference type="Proteomes" id="UP000019270"/>
    </source>
</evidence>
<evidence type="ECO:0000313" key="1">
    <source>
        <dbReference type="EMBL" id="EWG12871.1"/>
    </source>
</evidence>
<sequence length="329" mass="38521">MLNKSCELNLIFHIKMKLSDLKFVKLENTDFSGGKMLRFRVFCLISIFLLTACTRDAAVPEEKVKKEKNEENIVVTEDGKITFKIFNTIKVPQEKVESIKEELLDAYDDIQNSIHTDYASSERINVFLNEGNQASWGLRTELKLYSVKENQYPLVHELTHSLLGYGNNFDSEMGYLTQEGFATYMEDKYGKQKSNSHKIMKYFFDINKSIPISRLIDLNQDDAYFRPPLTNQEEYTLQWMSYIHSASFITYLIDTYGLDKFEEIYNKEDVAYKVEEVYGKNISEIENDWIVYIKQSQTELTYGDKLEMGYFYNAASVIDQIDPKFFTKE</sequence>
<dbReference type="eggNOG" id="COG0308">
    <property type="taxonomic scope" value="Bacteria"/>
</dbReference>
<dbReference type="EMBL" id="APVL01000001">
    <property type="protein sequence ID" value="EWG12871.1"/>
    <property type="molecule type" value="Genomic_DNA"/>
</dbReference>
<accession>W7LCD0</accession>
<reference evidence="2" key="1">
    <citation type="submission" date="2013-03" db="EMBL/GenBank/DDBJ databases">
        <title>Draft genome sequence of Bacillus firmus DS1.</title>
        <authorList>
            <person name="Peng D."/>
            <person name="Zhu L."/>
            <person name="Sun M."/>
        </authorList>
    </citation>
    <scope>NUCLEOTIDE SEQUENCE [LARGE SCALE GENOMIC DNA]</scope>
    <source>
        <strain evidence="2">DS1</strain>
    </source>
</reference>
<evidence type="ECO:0008006" key="3">
    <source>
        <dbReference type="Google" id="ProtNLM"/>
    </source>
</evidence>